<accession>A0ABQ0ACU1</accession>
<dbReference type="CDD" id="cd00491">
    <property type="entry name" value="4Oxalocrotonate_Tautomerase"/>
    <property type="match status" value="1"/>
</dbReference>
<evidence type="ECO:0000256" key="2">
    <source>
        <dbReference type="ARBA" id="ARBA00023235"/>
    </source>
</evidence>
<keyword evidence="2 3" id="KW-0413">Isomerase</keyword>
<comment type="similarity">
    <text evidence="1 3">Belongs to the 4-oxalocrotonate tautomerase family.</text>
</comment>
<reference evidence="5 6" key="1">
    <citation type="submission" date="2024-04" db="EMBL/GenBank/DDBJ databases">
        <title>Draft genome sequence of Sessilibacter corallicola NBRC 116591.</title>
        <authorList>
            <person name="Miyakawa T."/>
            <person name="Kusuya Y."/>
            <person name="Miura T."/>
        </authorList>
    </citation>
    <scope>NUCLEOTIDE SEQUENCE [LARGE SCALE GENOMIC DNA]</scope>
    <source>
        <strain evidence="5 6">KU-00831-HH</strain>
    </source>
</reference>
<dbReference type="PANTHER" id="PTHR35530">
    <property type="entry name" value="TAUTOMERASE-RELATED"/>
    <property type="match status" value="1"/>
</dbReference>
<dbReference type="InterPro" id="IPR004370">
    <property type="entry name" value="4-OT-like_dom"/>
</dbReference>
<dbReference type="Gene3D" id="3.30.429.10">
    <property type="entry name" value="Macrophage Migration Inhibitory Factor"/>
    <property type="match status" value="1"/>
</dbReference>
<sequence>MPILQVNLLEGRSDEQKEALIEELTAACVKALNAPKESVRVMLNEMPKQNFGIGGHSAKKLGK</sequence>
<proteinExistence type="inferred from homology"/>
<dbReference type="Proteomes" id="UP001465153">
    <property type="component" value="Unassembled WGS sequence"/>
</dbReference>
<dbReference type="SUPFAM" id="SSF55331">
    <property type="entry name" value="Tautomerase/MIF"/>
    <property type="match status" value="1"/>
</dbReference>
<evidence type="ECO:0000259" key="4">
    <source>
        <dbReference type="Pfam" id="PF01361"/>
    </source>
</evidence>
<dbReference type="NCBIfam" id="TIGR00013">
    <property type="entry name" value="taut"/>
    <property type="match status" value="1"/>
</dbReference>
<comment type="caution">
    <text evidence="5">The sequence shown here is derived from an EMBL/GenBank/DDBJ whole genome shotgun (WGS) entry which is preliminary data.</text>
</comment>
<dbReference type="RefSeq" id="WP_233090285.1">
    <property type="nucleotide sequence ID" value="NZ_JAJSLX010000004.1"/>
</dbReference>
<dbReference type="Pfam" id="PF01361">
    <property type="entry name" value="Tautomerase"/>
    <property type="match status" value="1"/>
</dbReference>
<protein>
    <recommendedName>
        <fullName evidence="3">Tautomerase</fullName>
        <ecNumber evidence="3">5.3.2.-</ecNumber>
    </recommendedName>
</protein>
<evidence type="ECO:0000313" key="6">
    <source>
        <dbReference type="Proteomes" id="UP001465153"/>
    </source>
</evidence>
<dbReference type="InterPro" id="IPR018191">
    <property type="entry name" value="4-OT"/>
</dbReference>
<evidence type="ECO:0000256" key="1">
    <source>
        <dbReference type="ARBA" id="ARBA00006723"/>
    </source>
</evidence>
<feature type="domain" description="4-oxalocrotonate tautomerase-like" evidence="4">
    <location>
        <begin position="2"/>
        <end position="59"/>
    </location>
</feature>
<organism evidence="5 6">
    <name type="scientific">Sessilibacter corallicola</name>
    <dbReference type="NCBI Taxonomy" id="2904075"/>
    <lineage>
        <taxon>Bacteria</taxon>
        <taxon>Pseudomonadati</taxon>
        <taxon>Pseudomonadota</taxon>
        <taxon>Gammaproteobacteria</taxon>
        <taxon>Cellvibrionales</taxon>
        <taxon>Cellvibrionaceae</taxon>
        <taxon>Sessilibacter</taxon>
    </lineage>
</organism>
<name>A0ABQ0ACU1_9GAMM</name>
<dbReference type="EMBL" id="BAABWN010000012">
    <property type="protein sequence ID" value="GAA6169469.1"/>
    <property type="molecule type" value="Genomic_DNA"/>
</dbReference>
<gene>
    <name evidence="5" type="ORF">NBRC116591_32800</name>
</gene>
<dbReference type="InterPro" id="IPR014347">
    <property type="entry name" value="Tautomerase/MIF_sf"/>
</dbReference>
<keyword evidence="6" id="KW-1185">Reference proteome</keyword>
<evidence type="ECO:0000256" key="3">
    <source>
        <dbReference type="RuleBase" id="RU362032"/>
    </source>
</evidence>
<dbReference type="PANTHER" id="PTHR35530:SF1">
    <property type="entry name" value="2-HYDROXYMUCONATE TAUTOMERASE"/>
    <property type="match status" value="1"/>
</dbReference>
<evidence type="ECO:0000313" key="5">
    <source>
        <dbReference type="EMBL" id="GAA6169469.1"/>
    </source>
</evidence>
<dbReference type="EC" id="5.3.2.-" evidence="3"/>
<dbReference type="NCBIfam" id="NF002571">
    <property type="entry name" value="PRK02220.1"/>
    <property type="match status" value="1"/>
</dbReference>